<evidence type="ECO:0000259" key="9">
    <source>
        <dbReference type="PROSITE" id="PS50157"/>
    </source>
</evidence>
<dbReference type="Gene3D" id="3.30.160.60">
    <property type="entry name" value="Classic Zinc Finger"/>
    <property type="match status" value="2"/>
</dbReference>
<feature type="region of interest" description="Disordered" evidence="8">
    <location>
        <begin position="752"/>
        <end position="829"/>
    </location>
</feature>
<dbReference type="InterPro" id="IPR036236">
    <property type="entry name" value="Znf_C2H2_sf"/>
</dbReference>
<feature type="region of interest" description="Disordered" evidence="8">
    <location>
        <begin position="128"/>
        <end position="152"/>
    </location>
</feature>
<feature type="region of interest" description="Disordered" evidence="8">
    <location>
        <begin position="24"/>
        <end position="81"/>
    </location>
</feature>
<dbReference type="SUPFAM" id="SSF57667">
    <property type="entry name" value="beta-beta-alpha zinc fingers"/>
    <property type="match status" value="1"/>
</dbReference>
<evidence type="ECO:0000256" key="7">
    <source>
        <dbReference type="PROSITE-ProRule" id="PRU00042"/>
    </source>
</evidence>
<keyword evidence="11" id="KW-1185">Reference proteome</keyword>
<evidence type="ECO:0000256" key="5">
    <source>
        <dbReference type="ARBA" id="ARBA00022833"/>
    </source>
</evidence>
<feature type="compositionally biased region" description="Polar residues" evidence="8">
    <location>
        <begin position="468"/>
        <end position="500"/>
    </location>
</feature>
<comment type="subcellular location">
    <subcellularLocation>
        <location evidence="1">Nucleus</location>
    </subcellularLocation>
</comment>
<dbReference type="EMBL" id="JAGMVJ010000010">
    <property type="protein sequence ID" value="KAH7086951.1"/>
    <property type="molecule type" value="Genomic_DNA"/>
</dbReference>
<keyword evidence="5" id="KW-0862">Zinc</keyword>
<feature type="compositionally biased region" description="Polar residues" evidence="8">
    <location>
        <begin position="43"/>
        <end position="61"/>
    </location>
</feature>
<feature type="region of interest" description="Disordered" evidence="8">
    <location>
        <begin position="514"/>
        <end position="540"/>
    </location>
</feature>
<dbReference type="PROSITE" id="PS50157">
    <property type="entry name" value="ZINC_FINGER_C2H2_2"/>
    <property type="match status" value="2"/>
</dbReference>
<protein>
    <recommendedName>
        <fullName evidence="9">C2H2-type domain-containing protein</fullName>
    </recommendedName>
</protein>
<evidence type="ECO:0000256" key="1">
    <source>
        <dbReference type="ARBA" id="ARBA00004123"/>
    </source>
</evidence>
<feature type="region of interest" description="Disordered" evidence="8">
    <location>
        <begin position="199"/>
        <end position="228"/>
    </location>
</feature>
<feature type="compositionally biased region" description="Polar residues" evidence="8">
    <location>
        <begin position="133"/>
        <end position="152"/>
    </location>
</feature>
<dbReference type="Proteomes" id="UP000813461">
    <property type="component" value="Unassembled WGS sequence"/>
</dbReference>
<dbReference type="SMART" id="SM00355">
    <property type="entry name" value="ZnF_C2H2"/>
    <property type="match status" value="6"/>
</dbReference>
<dbReference type="InterPro" id="IPR050888">
    <property type="entry name" value="ZnF_C2H2-type_TF"/>
</dbReference>
<keyword evidence="2" id="KW-0479">Metal-binding</keyword>
<feature type="domain" description="C2H2-type" evidence="9">
    <location>
        <begin position="640"/>
        <end position="676"/>
    </location>
</feature>
<organism evidence="10 11">
    <name type="scientific">Paraphoma chrysanthemicola</name>
    <dbReference type="NCBI Taxonomy" id="798071"/>
    <lineage>
        <taxon>Eukaryota</taxon>
        <taxon>Fungi</taxon>
        <taxon>Dikarya</taxon>
        <taxon>Ascomycota</taxon>
        <taxon>Pezizomycotina</taxon>
        <taxon>Dothideomycetes</taxon>
        <taxon>Pleosporomycetidae</taxon>
        <taxon>Pleosporales</taxon>
        <taxon>Pleosporineae</taxon>
        <taxon>Phaeosphaeriaceae</taxon>
        <taxon>Paraphoma</taxon>
    </lineage>
</organism>
<feature type="compositionally biased region" description="Low complexity" evidence="8">
    <location>
        <begin position="210"/>
        <end position="221"/>
    </location>
</feature>
<dbReference type="GO" id="GO:0008270">
    <property type="term" value="F:zinc ion binding"/>
    <property type="evidence" value="ECO:0007669"/>
    <property type="project" value="UniProtKB-KW"/>
</dbReference>
<dbReference type="InterPro" id="IPR013087">
    <property type="entry name" value="Znf_C2H2_type"/>
</dbReference>
<feature type="compositionally biased region" description="Pro residues" evidence="8">
    <location>
        <begin position="772"/>
        <end position="800"/>
    </location>
</feature>
<keyword evidence="3" id="KW-0677">Repeat</keyword>
<evidence type="ECO:0000313" key="11">
    <source>
        <dbReference type="Proteomes" id="UP000813461"/>
    </source>
</evidence>
<evidence type="ECO:0000313" key="10">
    <source>
        <dbReference type="EMBL" id="KAH7086951.1"/>
    </source>
</evidence>
<gene>
    <name evidence="10" type="ORF">FB567DRAFT_526611</name>
</gene>
<feature type="compositionally biased region" description="Basic and acidic residues" evidence="8">
    <location>
        <begin position="752"/>
        <end position="767"/>
    </location>
</feature>
<accession>A0A8K0VY94</accession>
<sequence length="880" mass="98835">MAQGNRGGPRFEFNVQHFPFDAGLSRPSINGSQQWVPPVQRSGPRSVQHNLPSPSVSTRSAATAPARWPDHSNLLQPNLATASGKSDPNFLGLEYSLSSPSHAGNSNYDALGRSCHEAPWDPYHLRTSDDESSMNQHNASFKNYRNGPGSISSAVAPSDSGFWTQSVVSHDPSRLDQSYVSSNLTQHVDKLKVRSVASEVPRMARVSPDQRSQISQLSSRSGNQGQSLKCDACGEESRCKSDYKKHKLKHEKPFKCHEPNCKRTGLGFATVNDLDRHKKSVHHIGILKKSYQCASESCRSKEKIWPRLDNFKQHIERMHKGEDAEDLIKRSMFTPKHPGTSPSSVSIAPMETMIVGMEKTFSNQVNYAPPPSLGLNTDQNLSQWPASLNPADLPLNLYNMQSPLVGQRPKSSEMGRSVSNSSLRFQTSFDGSMQAKLHSESKDHVKRTQRVQKCGTEPHTASHPKISSAPQTKAQQQKEALSKLSQAVSDKMSESSTSKPVNLEELILGILQRSTGVEEDEEDHIDSDLASTNGRRQPERKVTLTKKEAMNATQAISNLIKQSPSSAFSQPRRPLQGFTANSQTCPFCGYSVGRACDLKKHMRRHEKPYGCTYPKCTKRFGAKSDWKRHENSQHFQLEAFRCRLLSTVSNKTCGEHFFRVSAFKEHLKTQHRIDDPDTQETEARARRIGKNCQQQFWCGFCNDIIVLNEKRNAAWDERFDHIAKHFETDKKNIEDWVCVEENKTKKDIEKERDRNVFDYEDERDRRGRSTHPTPPPPPPPLDPNLPPPRTRSPPPPPPGYTQPQPSSSKKRGLEHHHAQGQPNKRARTHHAATYVDVTQRDEVDYRFCCQCGDGPINPVNQPGCTGYNCGHTICSRCPEP</sequence>
<name>A0A8K0VY94_9PLEO</name>
<reference evidence="10" key="1">
    <citation type="journal article" date="2021" name="Nat. Commun.">
        <title>Genetic determinants of endophytism in the Arabidopsis root mycobiome.</title>
        <authorList>
            <person name="Mesny F."/>
            <person name="Miyauchi S."/>
            <person name="Thiergart T."/>
            <person name="Pickel B."/>
            <person name="Atanasova L."/>
            <person name="Karlsson M."/>
            <person name="Huettel B."/>
            <person name="Barry K.W."/>
            <person name="Haridas S."/>
            <person name="Chen C."/>
            <person name="Bauer D."/>
            <person name="Andreopoulos W."/>
            <person name="Pangilinan J."/>
            <person name="LaButti K."/>
            <person name="Riley R."/>
            <person name="Lipzen A."/>
            <person name="Clum A."/>
            <person name="Drula E."/>
            <person name="Henrissat B."/>
            <person name="Kohler A."/>
            <person name="Grigoriev I.V."/>
            <person name="Martin F.M."/>
            <person name="Hacquard S."/>
        </authorList>
    </citation>
    <scope>NUCLEOTIDE SEQUENCE</scope>
    <source>
        <strain evidence="10">MPI-SDFR-AT-0120</strain>
    </source>
</reference>
<evidence type="ECO:0000256" key="8">
    <source>
        <dbReference type="SAM" id="MobiDB-lite"/>
    </source>
</evidence>
<evidence type="ECO:0000256" key="3">
    <source>
        <dbReference type="ARBA" id="ARBA00022737"/>
    </source>
</evidence>
<comment type="caution">
    <text evidence="10">The sequence shown here is derived from an EMBL/GenBank/DDBJ whole genome shotgun (WGS) entry which is preliminary data.</text>
</comment>
<feature type="region of interest" description="Disordered" evidence="8">
    <location>
        <begin position="431"/>
        <end position="500"/>
    </location>
</feature>
<evidence type="ECO:0000256" key="6">
    <source>
        <dbReference type="ARBA" id="ARBA00023242"/>
    </source>
</evidence>
<feature type="domain" description="C2H2-type" evidence="9">
    <location>
        <begin position="609"/>
        <end position="639"/>
    </location>
</feature>
<dbReference type="AlphaFoldDB" id="A0A8K0VY94"/>
<evidence type="ECO:0000256" key="2">
    <source>
        <dbReference type="ARBA" id="ARBA00022723"/>
    </source>
</evidence>
<dbReference type="PANTHER" id="PTHR24406">
    <property type="entry name" value="TRANSCRIPTIONAL REPRESSOR CTCFL-RELATED"/>
    <property type="match status" value="1"/>
</dbReference>
<keyword evidence="4 7" id="KW-0863">Zinc-finger</keyword>
<dbReference type="PROSITE" id="PS00028">
    <property type="entry name" value="ZINC_FINGER_C2H2_1"/>
    <property type="match status" value="2"/>
</dbReference>
<keyword evidence="6" id="KW-0539">Nucleus</keyword>
<dbReference type="OrthoDB" id="6077919at2759"/>
<dbReference type="GO" id="GO:0005634">
    <property type="term" value="C:nucleus"/>
    <property type="evidence" value="ECO:0007669"/>
    <property type="project" value="UniProtKB-SubCell"/>
</dbReference>
<evidence type="ECO:0000256" key="4">
    <source>
        <dbReference type="ARBA" id="ARBA00022771"/>
    </source>
</evidence>
<proteinExistence type="predicted"/>